<feature type="compositionally biased region" description="Acidic residues" evidence="1">
    <location>
        <begin position="32"/>
        <end position="43"/>
    </location>
</feature>
<dbReference type="EMBL" id="CAEKDK010000002">
    <property type="protein sequence ID" value="CAB4268726.1"/>
    <property type="molecule type" value="Genomic_DNA"/>
</dbReference>
<protein>
    <submittedName>
        <fullName evidence="2">Uncharacterized protein</fullName>
    </submittedName>
</protein>
<reference evidence="2 3" key="1">
    <citation type="submission" date="2020-05" db="EMBL/GenBank/DDBJ databases">
        <authorList>
            <person name="Campoy J."/>
            <person name="Schneeberger K."/>
            <person name="Spophaly S."/>
        </authorList>
    </citation>
    <scope>NUCLEOTIDE SEQUENCE [LARGE SCALE GENOMIC DNA]</scope>
    <source>
        <strain evidence="2">PruArmRojPasFocal</strain>
    </source>
</reference>
<evidence type="ECO:0000313" key="2">
    <source>
        <dbReference type="EMBL" id="CAB4268726.1"/>
    </source>
</evidence>
<gene>
    <name evidence="2" type="ORF">CURHAP_LOCUS12914</name>
</gene>
<accession>A0A6J5TXB2</accession>
<feature type="region of interest" description="Disordered" evidence="1">
    <location>
        <begin position="17"/>
        <end position="55"/>
    </location>
</feature>
<evidence type="ECO:0000313" key="3">
    <source>
        <dbReference type="Proteomes" id="UP000507222"/>
    </source>
</evidence>
<dbReference type="AlphaFoldDB" id="A0A6J5TXB2"/>
<organism evidence="2 3">
    <name type="scientific">Prunus armeniaca</name>
    <name type="common">Apricot</name>
    <name type="synonym">Armeniaca vulgaris</name>
    <dbReference type="NCBI Taxonomy" id="36596"/>
    <lineage>
        <taxon>Eukaryota</taxon>
        <taxon>Viridiplantae</taxon>
        <taxon>Streptophyta</taxon>
        <taxon>Embryophyta</taxon>
        <taxon>Tracheophyta</taxon>
        <taxon>Spermatophyta</taxon>
        <taxon>Magnoliopsida</taxon>
        <taxon>eudicotyledons</taxon>
        <taxon>Gunneridae</taxon>
        <taxon>Pentapetalae</taxon>
        <taxon>rosids</taxon>
        <taxon>fabids</taxon>
        <taxon>Rosales</taxon>
        <taxon>Rosaceae</taxon>
        <taxon>Amygdaloideae</taxon>
        <taxon>Amygdaleae</taxon>
        <taxon>Prunus</taxon>
    </lineage>
</organism>
<evidence type="ECO:0000256" key="1">
    <source>
        <dbReference type="SAM" id="MobiDB-lite"/>
    </source>
</evidence>
<dbReference type="Proteomes" id="UP000507222">
    <property type="component" value="Unassembled WGS sequence"/>
</dbReference>
<proteinExistence type="predicted"/>
<name>A0A6J5TXB2_PRUAR</name>
<sequence length="86" mass="9564">MQRGDKPTNDPIIREYLAKLDPISHPLKCNDERDESNDTDDPTNDPIINEPVDDDIINGHIADGVMDEVADKGQEAQAHKKLSNSN</sequence>